<dbReference type="Pfam" id="PF02699">
    <property type="entry name" value="YajC"/>
    <property type="match status" value="1"/>
</dbReference>
<keyword evidence="6" id="KW-0813">Transport</keyword>
<comment type="function">
    <text evidence="1">The SecYEG-SecDF-YajC-YidC holo-translocon (HTL) protein secretase/insertase is a supercomplex required for protein secretion, insertion of proteins into membranes, and assembly of membrane protein complexes. While the SecYEG complex is essential for assembly of a number of proteins and complexes, the SecDF-YajC-YidC subcomplex facilitates these functions.</text>
</comment>
<dbReference type="PRINTS" id="PR01853">
    <property type="entry name" value="YAJCTRNLCASE"/>
</dbReference>
<dbReference type="PANTHER" id="PTHR33909">
    <property type="entry name" value="SEC TRANSLOCON ACCESSORY COMPLEX SUBUNIT YAJC"/>
    <property type="match status" value="1"/>
</dbReference>
<keyword evidence="9" id="KW-0653">Protein transport</keyword>
<evidence type="ECO:0000256" key="7">
    <source>
        <dbReference type="ARBA" id="ARBA00022475"/>
    </source>
</evidence>
<dbReference type="GO" id="GO:0005886">
    <property type="term" value="C:plasma membrane"/>
    <property type="evidence" value="ECO:0007669"/>
    <property type="project" value="UniProtKB-SubCell"/>
</dbReference>
<proteinExistence type="inferred from homology"/>
<organism evidence="14 15">
    <name type="scientific">Acidocella aromatica</name>
    <dbReference type="NCBI Taxonomy" id="1303579"/>
    <lineage>
        <taxon>Bacteria</taxon>
        <taxon>Pseudomonadati</taxon>
        <taxon>Pseudomonadota</taxon>
        <taxon>Alphaproteobacteria</taxon>
        <taxon>Acetobacterales</taxon>
        <taxon>Acidocellaceae</taxon>
        <taxon>Acidocella</taxon>
    </lineage>
</organism>
<comment type="subunit">
    <text evidence="4">Part of the SecDF-YidC-YajC translocase complex. The SecDF-YidC-YajC translocase forms a supercomplex with SecYEG, called the holo-translocon (HTL).</text>
</comment>
<keyword evidence="10 13" id="KW-1133">Transmembrane helix</keyword>
<comment type="caution">
    <text evidence="14">The sequence shown here is derived from an EMBL/GenBank/DDBJ whole genome shotgun (WGS) entry which is preliminary data.</text>
</comment>
<feature type="transmembrane region" description="Helical" evidence="13">
    <location>
        <begin position="22"/>
        <end position="41"/>
    </location>
</feature>
<dbReference type="InterPro" id="IPR003849">
    <property type="entry name" value="Preprotein_translocase_YajC"/>
</dbReference>
<evidence type="ECO:0000256" key="11">
    <source>
        <dbReference type="ARBA" id="ARBA00023010"/>
    </source>
</evidence>
<dbReference type="NCBIfam" id="TIGR00739">
    <property type="entry name" value="yajC"/>
    <property type="match status" value="1"/>
</dbReference>
<evidence type="ECO:0000256" key="9">
    <source>
        <dbReference type="ARBA" id="ARBA00022927"/>
    </source>
</evidence>
<evidence type="ECO:0000256" key="4">
    <source>
        <dbReference type="ARBA" id="ARBA00011718"/>
    </source>
</evidence>
<dbReference type="SMART" id="SM01323">
    <property type="entry name" value="YajC"/>
    <property type="match status" value="1"/>
</dbReference>
<keyword evidence="8 13" id="KW-0812">Transmembrane</keyword>
<accession>A0A840VJZ9</accession>
<comment type="subcellular location">
    <subcellularLocation>
        <location evidence="2">Cell membrane</location>
        <topology evidence="2">Single-pass membrane protein</topology>
    </subcellularLocation>
</comment>
<keyword evidence="11" id="KW-0811">Translocation</keyword>
<keyword evidence="12 13" id="KW-0472">Membrane</keyword>
<dbReference type="RefSeq" id="WP_183264862.1">
    <property type="nucleotide sequence ID" value="NZ_JACHFJ010000001.1"/>
</dbReference>
<sequence length="108" mass="11403">MFITPAFAQTAVPAGASSFATIVQWAPIVLMAAVFYFLLILPQQKQQKKLKAQLSALKRGDKVVTAGGIIGTVKKTTDDATEIDVEIAPNVTVSVLRSTISSVVTAKA</sequence>
<protein>
    <recommendedName>
        <fullName evidence="5">Sec translocon accessory complex subunit YajC</fullName>
    </recommendedName>
</protein>
<evidence type="ECO:0000256" key="1">
    <source>
        <dbReference type="ARBA" id="ARBA00002061"/>
    </source>
</evidence>
<name>A0A840VJZ9_9PROT</name>
<dbReference type="GO" id="GO:0015031">
    <property type="term" value="P:protein transport"/>
    <property type="evidence" value="ECO:0007669"/>
    <property type="project" value="UniProtKB-KW"/>
</dbReference>
<evidence type="ECO:0000313" key="14">
    <source>
        <dbReference type="EMBL" id="MBB5371840.1"/>
    </source>
</evidence>
<keyword evidence="7" id="KW-1003">Cell membrane</keyword>
<dbReference type="PANTHER" id="PTHR33909:SF1">
    <property type="entry name" value="SEC TRANSLOCON ACCESSORY COMPLEX SUBUNIT YAJC"/>
    <property type="match status" value="1"/>
</dbReference>
<evidence type="ECO:0000256" key="2">
    <source>
        <dbReference type="ARBA" id="ARBA00004162"/>
    </source>
</evidence>
<dbReference type="Proteomes" id="UP000553706">
    <property type="component" value="Unassembled WGS sequence"/>
</dbReference>
<evidence type="ECO:0000256" key="3">
    <source>
        <dbReference type="ARBA" id="ARBA00006742"/>
    </source>
</evidence>
<evidence type="ECO:0000256" key="10">
    <source>
        <dbReference type="ARBA" id="ARBA00022989"/>
    </source>
</evidence>
<evidence type="ECO:0000256" key="13">
    <source>
        <dbReference type="SAM" id="Phobius"/>
    </source>
</evidence>
<evidence type="ECO:0000256" key="5">
    <source>
        <dbReference type="ARBA" id="ARBA00014962"/>
    </source>
</evidence>
<gene>
    <name evidence="14" type="ORF">HNP71_000064</name>
</gene>
<evidence type="ECO:0000256" key="6">
    <source>
        <dbReference type="ARBA" id="ARBA00022448"/>
    </source>
</evidence>
<keyword evidence="15" id="KW-1185">Reference proteome</keyword>
<evidence type="ECO:0000313" key="15">
    <source>
        <dbReference type="Proteomes" id="UP000553706"/>
    </source>
</evidence>
<evidence type="ECO:0000256" key="8">
    <source>
        <dbReference type="ARBA" id="ARBA00022692"/>
    </source>
</evidence>
<dbReference type="AlphaFoldDB" id="A0A840VJZ9"/>
<comment type="similarity">
    <text evidence="3">Belongs to the YajC family.</text>
</comment>
<evidence type="ECO:0000256" key="12">
    <source>
        <dbReference type="ARBA" id="ARBA00023136"/>
    </source>
</evidence>
<dbReference type="EMBL" id="JACHFJ010000001">
    <property type="protein sequence ID" value="MBB5371840.1"/>
    <property type="molecule type" value="Genomic_DNA"/>
</dbReference>
<reference evidence="14 15" key="1">
    <citation type="submission" date="2020-08" db="EMBL/GenBank/DDBJ databases">
        <title>Genomic Encyclopedia of Type Strains, Phase IV (KMG-IV): sequencing the most valuable type-strain genomes for metagenomic binning, comparative biology and taxonomic classification.</title>
        <authorList>
            <person name="Goeker M."/>
        </authorList>
    </citation>
    <scope>NUCLEOTIDE SEQUENCE [LARGE SCALE GENOMIC DNA]</scope>
    <source>
        <strain evidence="14 15">DSM 27026</strain>
    </source>
</reference>